<dbReference type="AlphaFoldDB" id="A0A2N9EYD1"/>
<accession>A0A2N9EYD1</accession>
<sequence>MRQDYCSQIACLWEQLAVADLPLNRSPLPSLDAAVKELISEENRHPHHHLPSSDVVLASPRSSASTFDRPCRHCKFYKKPGHDISKCYSKQRSDKKKLNQSRGFLPLPHATVVSSSDLSAPVDDPLVTVSQLETLFHPSTALFVTLVPAMVQLGIDGGEMVCDDVMGSRWCLLGCEMAFVMDCATIDVLRVLIKGCGSIAAA</sequence>
<dbReference type="EMBL" id="OIVN01000417">
    <property type="protein sequence ID" value="SPC79853.1"/>
    <property type="molecule type" value="Genomic_DNA"/>
</dbReference>
<proteinExistence type="predicted"/>
<name>A0A2N9EYD1_FAGSY</name>
<organism evidence="1">
    <name type="scientific">Fagus sylvatica</name>
    <name type="common">Beechnut</name>
    <dbReference type="NCBI Taxonomy" id="28930"/>
    <lineage>
        <taxon>Eukaryota</taxon>
        <taxon>Viridiplantae</taxon>
        <taxon>Streptophyta</taxon>
        <taxon>Embryophyta</taxon>
        <taxon>Tracheophyta</taxon>
        <taxon>Spermatophyta</taxon>
        <taxon>Magnoliopsida</taxon>
        <taxon>eudicotyledons</taxon>
        <taxon>Gunneridae</taxon>
        <taxon>Pentapetalae</taxon>
        <taxon>rosids</taxon>
        <taxon>fabids</taxon>
        <taxon>Fagales</taxon>
        <taxon>Fagaceae</taxon>
        <taxon>Fagus</taxon>
    </lineage>
</organism>
<evidence type="ECO:0000313" key="1">
    <source>
        <dbReference type="EMBL" id="SPC79853.1"/>
    </source>
</evidence>
<protein>
    <submittedName>
        <fullName evidence="1">Uncharacterized protein</fullName>
    </submittedName>
</protein>
<reference evidence="1" key="1">
    <citation type="submission" date="2018-02" db="EMBL/GenBank/DDBJ databases">
        <authorList>
            <person name="Cohen D.B."/>
            <person name="Kent A.D."/>
        </authorList>
    </citation>
    <scope>NUCLEOTIDE SEQUENCE</scope>
</reference>
<gene>
    <name evidence="1" type="ORF">FSB_LOCUS7735</name>
</gene>